<evidence type="ECO:0000256" key="12">
    <source>
        <dbReference type="ARBA" id="ARBA00033148"/>
    </source>
</evidence>
<comment type="function">
    <text evidence="11">Plays a role in viral cell-to-cell propagation, by facilitating genome transport to neighboring plant cells through plasmosdesmata. May induce the formation of granular vesicles derived from the Endoplasmic reticulum, which align on actin filaments.</text>
</comment>
<comment type="subcellular location">
    <subcellularLocation>
        <location evidence="1">Host endoplasmic reticulum membrane</location>
    </subcellularLocation>
</comment>
<evidence type="ECO:0000256" key="7">
    <source>
        <dbReference type="ARBA" id="ARBA00022989"/>
    </source>
</evidence>
<organismHost>
    <name type="scientific">Plantago asiatica</name>
    <dbReference type="NCBI Taxonomy" id="197796"/>
</organismHost>
<evidence type="ECO:0000256" key="10">
    <source>
        <dbReference type="ARBA" id="ARBA00023184"/>
    </source>
</evidence>
<evidence type="ECO:0000256" key="2">
    <source>
        <dbReference type="ARBA" id="ARBA00010355"/>
    </source>
</evidence>
<keyword evidence="7 14" id="KW-1133">Transmembrane helix</keyword>
<reference evidence="15" key="1">
    <citation type="journal article" date="2017" name="Arch. Virol.">
        <title>Complete genome sequences of two highly divergent Japanese isolates of Plantago asiatica mosaic virus.</title>
        <authorList>
            <person name="Komatsu K."/>
            <person name="Yamashita K."/>
            <person name="Sugawara K."/>
            <person name="Verbeek M."/>
            <person name="Fujita N."/>
            <person name="Hanada K."/>
            <person name="Uehara-Ichiki T."/>
            <person name="Fuji S."/>
        </authorList>
    </citation>
    <scope>NUCLEOTIDE SEQUENCE</scope>
    <source>
        <strain evidence="15">Vi</strain>
    </source>
</reference>
<feature type="transmembrane region" description="Helical" evidence="14">
    <location>
        <begin position="44"/>
        <end position="63"/>
    </location>
</feature>
<gene>
    <name evidence="15" type="primary">TGBp3</name>
</gene>
<comment type="similarity">
    <text evidence="2">Belongs to the Tymovirales TGBp3 protein family.</text>
</comment>
<keyword evidence="8" id="KW-0916">Viral movement protein</keyword>
<feature type="compositionally biased region" description="Low complexity" evidence="13">
    <location>
        <begin position="29"/>
        <end position="38"/>
    </location>
</feature>
<keyword evidence="10" id="KW-1038">Host endoplasmic reticulum</keyword>
<accession>A0A1V1FGZ6</accession>
<protein>
    <recommendedName>
        <fullName evidence="3">Movement protein TGBp3</fullName>
    </recommendedName>
    <alternativeName>
        <fullName evidence="12">Triple gene block 3 protein</fullName>
    </alternativeName>
</protein>
<evidence type="ECO:0000256" key="9">
    <source>
        <dbReference type="ARBA" id="ARBA00023136"/>
    </source>
</evidence>
<keyword evidence="5 14" id="KW-0812">Transmembrane</keyword>
<dbReference type="Pfam" id="PF02495">
    <property type="entry name" value="TGBp3"/>
    <property type="match status" value="1"/>
</dbReference>
<keyword evidence="9 14" id="KW-0472">Membrane</keyword>
<evidence type="ECO:0000256" key="11">
    <source>
        <dbReference type="ARBA" id="ARBA00025270"/>
    </source>
</evidence>
<dbReference type="GO" id="GO:0044167">
    <property type="term" value="C:host cell endoplasmic reticulum membrane"/>
    <property type="evidence" value="ECO:0007669"/>
    <property type="project" value="UniProtKB-SubCell"/>
</dbReference>
<evidence type="ECO:0000256" key="3">
    <source>
        <dbReference type="ARBA" id="ARBA00013812"/>
    </source>
</evidence>
<evidence type="ECO:0000256" key="14">
    <source>
        <dbReference type="SAM" id="Phobius"/>
    </source>
</evidence>
<evidence type="ECO:0000313" key="15">
    <source>
        <dbReference type="EMBL" id="BAX03481.1"/>
    </source>
</evidence>
<dbReference type="EMBL" id="LC155796">
    <property type="protein sequence ID" value="BAX03481.1"/>
    <property type="molecule type" value="Genomic_RNA"/>
</dbReference>
<feature type="region of interest" description="Disordered" evidence="13">
    <location>
        <begin position="1"/>
        <end position="38"/>
    </location>
</feature>
<keyword evidence="4" id="KW-0813">Transport</keyword>
<keyword evidence="6" id="KW-1043">Host membrane</keyword>
<proteinExistence type="inferred from homology"/>
<dbReference type="InterPro" id="IPR003411">
    <property type="entry name" value="TGBp3"/>
</dbReference>
<sequence>MLSRTEVGTSTEPNQSATTAPIAPKPETHSLTSSSLSSHSQGSYYYYLAAAVLLVTALVVANLNPSPRCTIIITGHSTIIQGDCPISPQLALAAHPKGLSLERYSKLQELLPHGTHRCSHR</sequence>
<organism evidence="15">
    <name type="scientific">Plantago asiatica mosaic potexvirus</name>
    <name type="common">P1AMV</name>
    <dbReference type="NCBI Taxonomy" id="28354"/>
    <lineage>
        <taxon>Viruses</taxon>
        <taxon>Riboviria</taxon>
        <taxon>Orthornavirae</taxon>
        <taxon>Kitrinoviricota</taxon>
        <taxon>Alsuviricetes</taxon>
        <taxon>Tymovirales</taxon>
        <taxon>Alphaflexiviridae</taxon>
        <taxon>Potexvirus</taxon>
        <taxon>Potexvirus marmorplantagonis</taxon>
    </lineage>
</organism>
<dbReference type="GO" id="GO:0046740">
    <property type="term" value="P:transport of virus in host, cell to cell"/>
    <property type="evidence" value="ECO:0007669"/>
    <property type="project" value="UniProtKB-KW"/>
</dbReference>
<evidence type="ECO:0000256" key="13">
    <source>
        <dbReference type="SAM" id="MobiDB-lite"/>
    </source>
</evidence>
<evidence type="ECO:0000256" key="4">
    <source>
        <dbReference type="ARBA" id="ARBA00022448"/>
    </source>
</evidence>
<evidence type="ECO:0000256" key="6">
    <source>
        <dbReference type="ARBA" id="ARBA00022870"/>
    </source>
</evidence>
<feature type="compositionally biased region" description="Polar residues" evidence="13">
    <location>
        <begin position="1"/>
        <end position="19"/>
    </location>
</feature>
<name>A0A1V1FGZ6_P1AMV</name>
<evidence type="ECO:0000256" key="5">
    <source>
        <dbReference type="ARBA" id="ARBA00022692"/>
    </source>
</evidence>
<evidence type="ECO:0000256" key="8">
    <source>
        <dbReference type="ARBA" id="ARBA00023031"/>
    </source>
</evidence>
<evidence type="ECO:0000256" key="1">
    <source>
        <dbReference type="ARBA" id="ARBA00004625"/>
    </source>
</evidence>